<evidence type="ECO:0000313" key="1">
    <source>
        <dbReference type="EMBL" id="GBG15717.1"/>
    </source>
</evidence>
<accession>A0A2R5FBX8</accession>
<gene>
    <name evidence="1" type="ORF">NMK_3328</name>
</gene>
<name>A0A2R5FBX8_9PROT</name>
<dbReference type="EMBL" id="BDOQ01000019">
    <property type="protein sequence ID" value="GBG15717.1"/>
    <property type="molecule type" value="Genomic_DNA"/>
</dbReference>
<reference evidence="1 2" key="1">
    <citation type="journal article" date="2018" name="Environ. Microbiol.">
        <title>Isolation and genomic characterization of Novimethylophilus kurashikiensis gen. nov. sp. nov., a new lanthanide-dependent methylotrophic species of Methylophilaceae.</title>
        <authorList>
            <person name="Lv H."/>
            <person name="Sahin N."/>
            <person name="Tani A."/>
        </authorList>
    </citation>
    <scope>NUCLEOTIDE SEQUENCE [LARGE SCALE GENOMIC DNA]</scope>
    <source>
        <strain evidence="1 2">La2-4</strain>
    </source>
</reference>
<proteinExistence type="predicted"/>
<dbReference type="RefSeq" id="WP_109016856.1">
    <property type="nucleotide sequence ID" value="NZ_BDOQ01000019.1"/>
</dbReference>
<keyword evidence="2" id="KW-1185">Reference proteome</keyword>
<dbReference type="Proteomes" id="UP000245081">
    <property type="component" value="Unassembled WGS sequence"/>
</dbReference>
<dbReference type="AlphaFoldDB" id="A0A2R5FBX8"/>
<comment type="caution">
    <text evidence="1">The sequence shown here is derived from an EMBL/GenBank/DDBJ whole genome shotgun (WGS) entry which is preliminary data.</text>
</comment>
<evidence type="ECO:0000313" key="2">
    <source>
        <dbReference type="Proteomes" id="UP000245081"/>
    </source>
</evidence>
<protein>
    <submittedName>
        <fullName evidence="1">Chemotaxis protein</fullName>
    </submittedName>
</protein>
<sequence>MVVSKELASAISKSGEAYIKDIGHVLDIAKELSPPAEFEQLKKAIASVLGTIQIDLLGPLYRIHPDLEPEYMKGWENES</sequence>
<organism evidence="1 2">
    <name type="scientific">Novimethylophilus kurashikiensis</name>
    <dbReference type="NCBI Taxonomy" id="1825523"/>
    <lineage>
        <taxon>Bacteria</taxon>
        <taxon>Pseudomonadati</taxon>
        <taxon>Pseudomonadota</taxon>
        <taxon>Betaproteobacteria</taxon>
        <taxon>Nitrosomonadales</taxon>
        <taxon>Methylophilaceae</taxon>
        <taxon>Novimethylophilus</taxon>
    </lineage>
</organism>
<dbReference type="OrthoDB" id="9017688at2"/>